<dbReference type="RefSeq" id="WP_067472005.1">
    <property type="nucleotide sequence ID" value="NZ_CP015961.1"/>
</dbReference>
<feature type="region of interest" description="Disordered" evidence="2">
    <location>
        <begin position="272"/>
        <end position="347"/>
    </location>
</feature>
<feature type="coiled-coil region" evidence="1">
    <location>
        <begin position="522"/>
        <end position="575"/>
    </location>
</feature>
<sequence>MILHSLTIENYKAIERETIEFGETGITLIEGRNESGKTSVFEAFRLLINTKSKSKPRALKESVRVGADSPISISAEMSIGKERIRYSKTYLSKAETSLEFLSQVKSALRDDEAHEYVLAKLEDSANIKLWEKLSLRQDQESTQLNAVDEISSLKQALDSEAGDTLSAADDSLFLQVKAERDQYLGKNGAPIGELRKLHDEVAELTAEFEVARSAAEALEADIDKLSDAAAKRSEKQRMIDDRKKALVVAEEKASLLDKAQRAHEEFAQRSQLAQAQLDNSEHARDRRRELAESVDSSRAHVERTAEAHDSALREEESAKADLGSATKAHAAAEAKARASTTKVSDARRRIEEVEVRKELASRKTRRDKVEELTNRINELNAQKRLIKADESYIERLRSARSSMREADAGLKAGSSLVSVEGRGEALIDGYTIDASKGWSAYAEDPVRLEIGEVTVSVVPPKNAAEAKERFDAARKAFEELLADRDYDSIDDAEDDLKKLGGLNTAIAESTGQRESALGESTAEENRERISDLEAKLAELSDDIENSDSRDDDDVLGKAKTQLAEAEIEREQADSELAGAAGIVNQARIRDAEARSKAASYRESLAELRDAHDRSEASLKDARDTVTDHALEAAFEAAKKSVDDLAGEGEGIAENLDEAKREAQLHDLETTRQALKRHQQVLDDLIRQYNELNADIKAKSEQGYATKKDNAEIALREVQQRCDSMQARANAADLLLTTLDSHRQQLISRYSAPLRERLVRYGKLVFGADFDVSLDEHLVVKERKLDGATVGFDQLSGGAKEQFGLLTRLVCAELVGDATVPIFLDDTMGFTDPQRRQAMAAVLTEAGKKSQVIILTCDEARFDAIGDATQHSMS</sequence>
<keyword evidence="5" id="KW-1185">Reference proteome</keyword>
<dbReference type="Pfam" id="PF13476">
    <property type="entry name" value="AAA_23"/>
    <property type="match status" value="1"/>
</dbReference>
<evidence type="ECO:0000313" key="5">
    <source>
        <dbReference type="Proteomes" id="UP000186104"/>
    </source>
</evidence>
<dbReference type="SUPFAM" id="SSF52540">
    <property type="entry name" value="P-loop containing nucleoside triphosphate hydrolases"/>
    <property type="match status" value="1"/>
</dbReference>
<dbReference type="PANTHER" id="PTHR41259">
    <property type="entry name" value="DOUBLE-STRAND BREAK REPAIR RAD50 ATPASE, PUTATIVE-RELATED"/>
    <property type="match status" value="1"/>
</dbReference>
<dbReference type="KEGG" id="dtm:BJL86_2000"/>
<evidence type="ECO:0000313" key="4">
    <source>
        <dbReference type="EMBL" id="ANI92767.1"/>
    </source>
</evidence>
<evidence type="ECO:0000256" key="1">
    <source>
        <dbReference type="SAM" id="Coils"/>
    </source>
</evidence>
<proteinExistence type="predicted"/>
<dbReference type="AlphaFoldDB" id="A0A173LNC4"/>
<dbReference type="InterPro" id="IPR038729">
    <property type="entry name" value="Rad50/SbcC_AAA"/>
</dbReference>
<dbReference type="PANTHER" id="PTHR41259:SF1">
    <property type="entry name" value="DOUBLE-STRAND BREAK REPAIR RAD50 ATPASE, PUTATIVE-RELATED"/>
    <property type="match status" value="1"/>
</dbReference>
<reference evidence="4 5" key="1">
    <citation type="submission" date="2016-06" db="EMBL/GenBank/DDBJ databases">
        <title>Complete genome sequence of a saline-alkali tolerant type strain Dietzia timorensis ID05-A0528T.</title>
        <authorList>
            <person name="Wu X."/>
        </authorList>
    </citation>
    <scope>NUCLEOTIDE SEQUENCE [LARGE SCALE GENOMIC DNA]</scope>
    <source>
        <strain evidence="4 5">ID05-A0528</strain>
    </source>
</reference>
<feature type="coiled-coil region" evidence="1">
    <location>
        <begin position="604"/>
        <end position="727"/>
    </location>
</feature>
<dbReference type="OrthoDB" id="3177877at2"/>
<gene>
    <name evidence="4" type="ORF">BJL86_2000</name>
</gene>
<feature type="compositionally biased region" description="Basic and acidic residues" evidence="2">
    <location>
        <begin position="279"/>
        <end position="319"/>
    </location>
</feature>
<dbReference type="Proteomes" id="UP000186104">
    <property type="component" value="Chromosome"/>
</dbReference>
<organism evidence="4 5">
    <name type="scientific">Dietzia timorensis</name>
    <dbReference type="NCBI Taxonomy" id="499555"/>
    <lineage>
        <taxon>Bacteria</taxon>
        <taxon>Bacillati</taxon>
        <taxon>Actinomycetota</taxon>
        <taxon>Actinomycetes</taxon>
        <taxon>Mycobacteriales</taxon>
        <taxon>Dietziaceae</taxon>
        <taxon>Dietzia</taxon>
    </lineage>
</organism>
<name>A0A173LNC4_9ACTN</name>
<dbReference type="InterPro" id="IPR027417">
    <property type="entry name" value="P-loop_NTPase"/>
</dbReference>
<feature type="domain" description="Rad50/SbcC-type AAA" evidence="3">
    <location>
        <begin position="5"/>
        <end position="240"/>
    </location>
</feature>
<dbReference type="GO" id="GO:0006302">
    <property type="term" value="P:double-strand break repair"/>
    <property type="evidence" value="ECO:0007669"/>
    <property type="project" value="InterPro"/>
</dbReference>
<dbReference type="STRING" id="499555.BJL86_2000"/>
<evidence type="ECO:0000256" key="2">
    <source>
        <dbReference type="SAM" id="MobiDB-lite"/>
    </source>
</evidence>
<protein>
    <recommendedName>
        <fullName evidence="3">Rad50/SbcC-type AAA domain-containing protein</fullName>
    </recommendedName>
</protein>
<dbReference type="EMBL" id="CP015961">
    <property type="protein sequence ID" value="ANI92767.1"/>
    <property type="molecule type" value="Genomic_DNA"/>
</dbReference>
<dbReference type="GO" id="GO:0016887">
    <property type="term" value="F:ATP hydrolysis activity"/>
    <property type="evidence" value="ECO:0007669"/>
    <property type="project" value="InterPro"/>
</dbReference>
<keyword evidence="1" id="KW-0175">Coiled coil</keyword>
<dbReference type="Gene3D" id="3.40.50.300">
    <property type="entry name" value="P-loop containing nucleotide triphosphate hydrolases"/>
    <property type="match status" value="2"/>
</dbReference>
<accession>A0A173LNC4</accession>
<evidence type="ECO:0000259" key="3">
    <source>
        <dbReference type="Pfam" id="PF13476"/>
    </source>
</evidence>